<dbReference type="SUPFAM" id="SSF101960">
    <property type="entry name" value="Stabilizer of iron transporter SufD"/>
    <property type="match status" value="1"/>
</dbReference>
<sequence>MGLNDQHGVKPVSSLNAVASYDVADFDVPSGREEEWRFTPLRRLRGLHDGSAVADGKIIVVVDAAPEITVETVSRGDARVGSGYTPTDRVSAQAYSAFTEATVITVPREAVASAPTIVRLRGESVEHAAYGHITVIAEPFSQATIVLDHSGSATYADNVEFIVGDQARLHVISVQDWASDAVHLSHQHAHLGKDATFTNFNVTLGGNVVRLRPSVSYHGQGGDAELYGVYFADAGQHLEHRLLADHSMPNCRSRVDYRGALQGDDAHAVWIGDVVIRAEAEGTDTYELNRNLVLTDGTRVDSVPNLEILTGEVAGAGHASASGRLDDQHLFYLQARGIPADEAKRMVVRGFLNQLVEKIDLPDLRQRVEAAIDAELGIAPLVEDTDDEAAG</sequence>
<dbReference type="PANTHER" id="PTHR43575:SF1">
    <property type="entry name" value="PROTEIN ABCI7, CHLOROPLASTIC"/>
    <property type="match status" value="1"/>
</dbReference>
<feature type="domain" description="SUF system FeS cluster assembly SufBD core" evidence="2">
    <location>
        <begin position="125"/>
        <end position="351"/>
    </location>
</feature>
<dbReference type="EMBL" id="BAAAUV010000022">
    <property type="protein sequence ID" value="GAA3232092.1"/>
    <property type="molecule type" value="Genomic_DNA"/>
</dbReference>
<name>A0ABP6QJZ7_9ACTN</name>
<dbReference type="Pfam" id="PF01458">
    <property type="entry name" value="SUFBD_core"/>
    <property type="match status" value="1"/>
</dbReference>
<dbReference type="InterPro" id="IPR011542">
    <property type="entry name" value="SUF_FeS_clus_asmbl_SufD"/>
</dbReference>
<protein>
    <submittedName>
        <fullName evidence="3">Fe-S cluster assembly protein SufD</fullName>
    </submittedName>
</protein>
<reference evidence="4" key="1">
    <citation type="journal article" date="2019" name="Int. J. Syst. Evol. Microbiol.">
        <title>The Global Catalogue of Microorganisms (GCM) 10K type strain sequencing project: providing services to taxonomists for standard genome sequencing and annotation.</title>
        <authorList>
            <consortium name="The Broad Institute Genomics Platform"/>
            <consortium name="The Broad Institute Genome Sequencing Center for Infectious Disease"/>
            <person name="Wu L."/>
            <person name="Ma J."/>
        </authorList>
    </citation>
    <scope>NUCLEOTIDE SEQUENCE [LARGE SCALE GENOMIC DNA]</scope>
    <source>
        <strain evidence="4">JCM 9377</strain>
    </source>
</reference>
<evidence type="ECO:0000313" key="4">
    <source>
        <dbReference type="Proteomes" id="UP001501237"/>
    </source>
</evidence>
<dbReference type="PANTHER" id="PTHR43575">
    <property type="entry name" value="PROTEIN ABCI7, CHLOROPLASTIC"/>
    <property type="match status" value="1"/>
</dbReference>
<organism evidence="3 4">
    <name type="scientific">Actinocorallia longicatena</name>
    <dbReference type="NCBI Taxonomy" id="111803"/>
    <lineage>
        <taxon>Bacteria</taxon>
        <taxon>Bacillati</taxon>
        <taxon>Actinomycetota</taxon>
        <taxon>Actinomycetes</taxon>
        <taxon>Streptosporangiales</taxon>
        <taxon>Thermomonosporaceae</taxon>
        <taxon>Actinocorallia</taxon>
    </lineage>
</organism>
<evidence type="ECO:0000313" key="3">
    <source>
        <dbReference type="EMBL" id="GAA3232092.1"/>
    </source>
</evidence>
<proteinExistence type="inferred from homology"/>
<dbReference type="NCBIfam" id="TIGR01981">
    <property type="entry name" value="sufD"/>
    <property type="match status" value="1"/>
</dbReference>
<evidence type="ECO:0000256" key="1">
    <source>
        <dbReference type="ARBA" id="ARBA00043967"/>
    </source>
</evidence>
<dbReference type="InterPro" id="IPR055346">
    <property type="entry name" value="Fe-S_cluster_assembly_SufBD"/>
</dbReference>
<dbReference type="Proteomes" id="UP001501237">
    <property type="component" value="Unassembled WGS sequence"/>
</dbReference>
<dbReference type="RefSeq" id="WP_344835673.1">
    <property type="nucleotide sequence ID" value="NZ_BAAAUV010000022.1"/>
</dbReference>
<comment type="caution">
    <text evidence="3">The sequence shown here is derived from an EMBL/GenBank/DDBJ whole genome shotgun (WGS) entry which is preliminary data.</text>
</comment>
<comment type="similarity">
    <text evidence="1">Belongs to the iron-sulfur cluster assembly SufBD family.</text>
</comment>
<dbReference type="InterPro" id="IPR037284">
    <property type="entry name" value="SUF_FeS_clus_asmbl_SufBD_sf"/>
</dbReference>
<dbReference type="InterPro" id="IPR000825">
    <property type="entry name" value="SUF_FeS_clus_asmbl_SufBD_core"/>
</dbReference>
<keyword evidence="4" id="KW-1185">Reference proteome</keyword>
<accession>A0ABP6QJZ7</accession>
<gene>
    <name evidence="3" type="primary">sufD</name>
    <name evidence="3" type="ORF">GCM10010468_63660</name>
</gene>
<evidence type="ECO:0000259" key="2">
    <source>
        <dbReference type="Pfam" id="PF01458"/>
    </source>
</evidence>